<dbReference type="EMBL" id="KZ502258">
    <property type="protein sequence ID" value="PKU81343.1"/>
    <property type="molecule type" value="Genomic_DNA"/>
</dbReference>
<keyword evidence="4" id="KW-1133">Transmembrane helix</keyword>
<dbReference type="InterPro" id="IPR013210">
    <property type="entry name" value="LRR_N_plant-typ"/>
</dbReference>
<keyword evidence="3" id="KW-0677">Repeat</keyword>
<keyword evidence="8" id="KW-0675">Receptor</keyword>
<keyword evidence="9" id="KW-1185">Reference proteome</keyword>
<keyword evidence="8" id="KW-0418">Kinase</keyword>
<dbReference type="PANTHER" id="PTHR48009:SF1">
    <property type="entry name" value="LEUCINE-RICH REPEAT (LRR) FAMILY PROTEIN"/>
    <property type="match status" value="1"/>
</dbReference>
<feature type="chain" id="PRO_5014170903" evidence="6">
    <location>
        <begin position="22"/>
        <end position="416"/>
    </location>
</feature>
<evidence type="ECO:0000313" key="9">
    <source>
        <dbReference type="Proteomes" id="UP000233837"/>
    </source>
</evidence>
<gene>
    <name evidence="8" type="primary">GSO1</name>
    <name evidence="8" type="ORF">MA16_Dca022849</name>
</gene>
<feature type="domain" description="Leucine-rich repeat-containing N-terminal plant-type" evidence="7">
    <location>
        <begin position="27"/>
        <end position="68"/>
    </location>
</feature>
<evidence type="ECO:0000256" key="4">
    <source>
        <dbReference type="ARBA" id="ARBA00022989"/>
    </source>
</evidence>
<dbReference type="OrthoDB" id="676979at2759"/>
<evidence type="ECO:0000256" key="2">
    <source>
        <dbReference type="ARBA" id="ARBA00022692"/>
    </source>
</evidence>
<sequence length="416" mass="43915">MSPIHPPFLFLFFFLFLHCSAQSSLSPTDRQALLNIRQNLFDLPGSTFFSSWDFSSDPCLSFSGITCSPDDDDNNFLRVSVLTLGTGLTDSPGLGGILPTSISNLTALTELVIFPGRITGQIPTNLGGSLPLLRLLSISSNLLLGPIPPSLSNLPFLHTLDLSQNQLQDSLPPSLLSSNPSLKVLILAYNGGLTGPIPSQLTSAPNLLHLDLRGNSFTGFLPPLPSTLRFLSVSINSLSGPLPPTFPALEFLDLSNNVFSGEIPPTIFSLPGLSSILLNDNNFSGNLSLPFSSDTTVKWAVVDVSHNMLTGEPPAGLAAADSLYLNNNQFTGAVPEEYIESIYNGSMTTFYAQSNFLSVFSLPPSTVGMAVPASASLCLSHNCMLPPPAATTGCPASAQAHLSRPSYQCAAASGGD</sequence>
<accession>A0A2I0X0B3</accession>
<dbReference type="Pfam" id="PF08263">
    <property type="entry name" value="LRRNT_2"/>
    <property type="match status" value="1"/>
</dbReference>
<dbReference type="AlphaFoldDB" id="A0A2I0X0B3"/>
<dbReference type="Pfam" id="PF00560">
    <property type="entry name" value="LRR_1"/>
    <property type="match status" value="4"/>
</dbReference>
<dbReference type="InterPro" id="IPR001611">
    <property type="entry name" value="Leu-rich_rpt"/>
</dbReference>
<feature type="signal peptide" evidence="6">
    <location>
        <begin position="1"/>
        <end position="21"/>
    </location>
</feature>
<reference evidence="8 9" key="1">
    <citation type="journal article" date="2016" name="Sci. Rep.">
        <title>The Dendrobium catenatum Lindl. genome sequence provides insights into polysaccharide synthase, floral development and adaptive evolution.</title>
        <authorList>
            <person name="Zhang G.Q."/>
            <person name="Xu Q."/>
            <person name="Bian C."/>
            <person name="Tsai W.C."/>
            <person name="Yeh C.M."/>
            <person name="Liu K.W."/>
            <person name="Yoshida K."/>
            <person name="Zhang L.S."/>
            <person name="Chang S.B."/>
            <person name="Chen F."/>
            <person name="Shi Y."/>
            <person name="Su Y.Y."/>
            <person name="Zhang Y.Q."/>
            <person name="Chen L.J."/>
            <person name="Yin Y."/>
            <person name="Lin M."/>
            <person name="Huang H."/>
            <person name="Deng H."/>
            <person name="Wang Z.W."/>
            <person name="Zhu S.L."/>
            <person name="Zhao X."/>
            <person name="Deng C."/>
            <person name="Niu S.C."/>
            <person name="Huang J."/>
            <person name="Wang M."/>
            <person name="Liu G.H."/>
            <person name="Yang H.J."/>
            <person name="Xiao X.J."/>
            <person name="Hsiao Y.Y."/>
            <person name="Wu W.L."/>
            <person name="Chen Y.Y."/>
            <person name="Mitsuda N."/>
            <person name="Ohme-Takagi M."/>
            <person name="Luo Y.B."/>
            <person name="Van de Peer Y."/>
            <person name="Liu Z.J."/>
        </authorList>
    </citation>
    <scope>NUCLEOTIDE SEQUENCE [LARGE SCALE GENOMIC DNA]</scope>
    <source>
        <tissue evidence="8">The whole plant</tissue>
    </source>
</reference>
<dbReference type="InterPro" id="IPR003591">
    <property type="entry name" value="Leu-rich_rpt_typical-subtyp"/>
</dbReference>
<name>A0A2I0X0B3_9ASPA</name>
<dbReference type="Proteomes" id="UP000233837">
    <property type="component" value="Unassembled WGS sequence"/>
</dbReference>
<evidence type="ECO:0000256" key="3">
    <source>
        <dbReference type="ARBA" id="ARBA00022737"/>
    </source>
</evidence>
<dbReference type="GO" id="GO:0016301">
    <property type="term" value="F:kinase activity"/>
    <property type="evidence" value="ECO:0007669"/>
    <property type="project" value="UniProtKB-KW"/>
</dbReference>
<dbReference type="InterPro" id="IPR032675">
    <property type="entry name" value="LRR_dom_sf"/>
</dbReference>
<evidence type="ECO:0000256" key="1">
    <source>
        <dbReference type="ARBA" id="ARBA00022614"/>
    </source>
</evidence>
<dbReference type="SUPFAM" id="SSF52058">
    <property type="entry name" value="L domain-like"/>
    <property type="match status" value="1"/>
</dbReference>
<dbReference type="InterPro" id="IPR053213">
    <property type="entry name" value="RLP29"/>
</dbReference>
<evidence type="ECO:0000259" key="7">
    <source>
        <dbReference type="Pfam" id="PF08263"/>
    </source>
</evidence>
<organism evidence="8 9">
    <name type="scientific">Dendrobium catenatum</name>
    <dbReference type="NCBI Taxonomy" id="906689"/>
    <lineage>
        <taxon>Eukaryota</taxon>
        <taxon>Viridiplantae</taxon>
        <taxon>Streptophyta</taxon>
        <taxon>Embryophyta</taxon>
        <taxon>Tracheophyta</taxon>
        <taxon>Spermatophyta</taxon>
        <taxon>Magnoliopsida</taxon>
        <taxon>Liliopsida</taxon>
        <taxon>Asparagales</taxon>
        <taxon>Orchidaceae</taxon>
        <taxon>Epidendroideae</taxon>
        <taxon>Malaxideae</taxon>
        <taxon>Dendrobiinae</taxon>
        <taxon>Dendrobium</taxon>
    </lineage>
</organism>
<dbReference type="Gene3D" id="3.80.10.10">
    <property type="entry name" value="Ribonuclease Inhibitor"/>
    <property type="match status" value="2"/>
</dbReference>
<evidence type="ECO:0000256" key="6">
    <source>
        <dbReference type="SAM" id="SignalP"/>
    </source>
</evidence>
<reference evidence="8 9" key="2">
    <citation type="journal article" date="2017" name="Nature">
        <title>The Apostasia genome and the evolution of orchids.</title>
        <authorList>
            <person name="Zhang G.Q."/>
            <person name="Liu K.W."/>
            <person name="Li Z."/>
            <person name="Lohaus R."/>
            <person name="Hsiao Y.Y."/>
            <person name="Niu S.C."/>
            <person name="Wang J.Y."/>
            <person name="Lin Y.C."/>
            <person name="Xu Q."/>
            <person name="Chen L.J."/>
            <person name="Yoshida K."/>
            <person name="Fujiwara S."/>
            <person name="Wang Z.W."/>
            <person name="Zhang Y.Q."/>
            <person name="Mitsuda N."/>
            <person name="Wang M."/>
            <person name="Liu G.H."/>
            <person name="Pecoraro L."/>
            <person name="Huang H.X."/>
            <person name="Xiao X.J."/>
            <person name="Lin M."/>
            <person name="Wu X.Y."/>
            <person name="Wu W.L."/>
            <person name="Chen Y.Y."/>
            <person name="Chang S.B."/>
            <person name="Sakamoto S."/>
            <person name="Ohme-Takagi M."/>
            <person name="Yagi M."/>
            <person name="Zeng S.J."/>
            <person name="Shen C.Y."/>
            <person name="Yeh C.M."/>
            <person name="Luo Y.B."/>
            <person name="Tsai W.C."/>
            <person name="Van de Peer Y."/>
            <person name="Liu Z.J."/>
        </authorList>
    </citation>
    <scope>NUCLEOTIDE SEQUENCE [LARGE SCALE GENOMIC DNA]</scope>
    <source>
        <tissue evidence="8">The whole plant</tissue>
    </source>
</reference>
<proteinExistence type="predicted"/>
<evidence type="ECO:0000313" key="8">
    <source>
        <dbReference type="EMBL" id="PKU81343.1"/>
    </source>
</evidence>
<keyword evidence="8" id="KW-0808">Transferase</keyword>
<keyword evidence="2" id="KW-0812">Transmembrane</keyword>
<evidence type="ECO:0000256" key="5">
    <source>
        <dbReference type="ARBA" id="ARBA00023136"/>
    </source>
</evidence>
<protein>
    <submittedName>
        <fullName evidence="8">LRR receptor-like serine/threonine-protein kinase GSO1</fullName>
    </submittedName>
</protein>
<keyword evidence="1" id="KW-0433">Leucine-rich repeat</keyword>
<dbReference type="STRING" id="906689.A0A2I0X0B3"/>
<keyword evidence="5" id="KW-0472">Membrane</keyword>
<dbReference type="PANTHER" id="PTHR48009">
    <property type="entry name" value="LEUCINE-RICH REPEAT (LRR) FAMILY PROTEIN"/>
    <property type="match status" value="1"/>
</dbReference>
<keyword evidence="6" id="KW-0732">Signal</keyword>
<dbReference type="SMART" id="SM00369">
    <property type="entry name" value="LRR_TYP"/>
    <property type="match status" value="2"/>
</dbReference>